<evidence type="ECO:0000259" key="2">
    <source>
        <dbReference type="Pfam" id="PF09747"/>
    </source>
</evidence>
<proteinExistence type="predicted"/>
<feature type="compositionally biased region" description="Acidic residues" evidence="1">
    <location>
        <begin position="177"/>
        <end position="193"/>
    </location>
</feature>
<sequence>MITYVANSQAEDIFFRSQQRDEPALTAEEKKKIAASLLKSSPSNFLVRFGKILNPNHLTYFHQFENNYEVLFHLQQLEKQNKLTQTSVKNLRFHAMNEMIKEGKYFSMDEMRKRNPILFHELVEKYMSSDEKRLLEQEQPTLCNLSTIFMAHIDGDSENSKRRKEQRADQSAWDEALACEEEEEEDDDDDIDQEEKKFFRDEFISSMYSSFLSGRDEEFDYSQIDSSHPKDDVIYERDAEERYFDSD</sequence>
<dbReference type="KEGG" id="dpx:DAPPUDRAFT_62408"/>
<dbReference type="InterPro" id="IPR018613">
    <property type="entry name" value="Ccdc97-like"/>
</dbReference>
<gene>
    <name evidence="3" type="ORF">DAPPUDRAFT_62408</name>
</gene>
<evidence type="ECO:0000313" key="3">
    <source>
        <dbReference type="EMBL" id="EFX69341.1"/>
    </source>
</evidence>
<dbReference type="STRING" id="6669.E9HG08"/>
<keyword evidence="4" id="KW-1185">Reference proteome</keyword>
<dbReference type="OrthoDB" id="333176at2759"/>
<dbReference type="Proteomes" id="UP000000305">
    <property type="component" value="Unassembled WGS sequence"/>
</dbReference>
<dbReference type="eggNOG" id="KOG3044">
    <property type="taxonomic scope" value="Eukaryota"/>
</dbReference>
<name>E9HG08_DAPPU</name>
<dbReference type="AlphaFoldDB" id="E9HG08"/>
<dbReference type="PhylomeDB" id="E9HG08"/>
<dbReference type="HOGENOM" id="CLU_058245_0_1_1"/>
<dbReference type="Pfam" id="PF09747">
    <property type="entry name" value="CCD97-like_C"/>
    <property type="match status" value="1"/>
</dbReference>
<dbReference type="PANTHER" id="PTHR31840:SF1">
    <property type="entry name" value="COILED-COIL DOMAIN-CONTAINING PROTEIN 97"/>
    <property type="match status" value="1"/>
</dbReference>
<dbReference type="EMBL" id="GL732638">
    <property type="protein sequence ID" value="EFX69341.1"/>
    <property type="molecule type" value="Genomic_DNA"/>
</dbReference>
<accession>E9HG08</accession>
<feature type="region of interest" description="Disordered" evidence="1">
    <location>
        <begin position="157"/>
        <end position="195"/>
    </location>
</feature>
<evidence type="ECO:0000256" key="1">
    <source>
        <dbReference type="SAM" id="MobiDB-lite"/>
    </source>
</evidence>
<feature type="domain" description="CCD97-like C-terminal" evidence="2">
    <location>
        <begin position="90"/>
        <end position="193"/>
    </location>
</feature>
<protein>
    <recommendedName>
        <fullName evidence="2">CCD97-like C-terminal domain-containing protein</fullName>
    </recommendedName>
</protein>
<feature type="region of interest" description="Disordered" evidence="1">
    <location>
        <begin position="220"/>
        <end position="247"/>
    </location>
</feature>
<organism evidence="3 4">
    <name type="scientific">Daphnia pulex</name>
    <name type="common">Water flea</name>
    <dbReference type="NCBI Taxonomy" id="6669"/>
    <lineage>
        <taxon>Eukaryota</taxon>
        <taxon>Metazoa</taxon>
        <taxon>Ecdysozoa</taxon>
        <taxon>Arthropoda</taxon>
        <taxon>Crustacea</taxon>
        <taxon>Branchiopoda</taxon>
        <taxon>Diplostraca</taxon>
        <taxon>Cladocera</taxon>
        <taxon>Anomopoda</taxon>
        <taxon>Daphniidae</taxon>
        <taxon>Daphnia</taxon>
    </lineage>
</organism>
<dbReference type="FunCoup" id="E9HG08">
    <property type="interactions" value="1148"/>
</dbReference>
<dbReference type="OMA" id="CDELHEF"/>
<dbReference type="InterPro" id="IPR040233">
    <property type="entry name" value="CCD97-like_C"/>
</dbReference>
<evidence type="ECO:0000313" key="4">
    <source>
        <dbReference type="Proteomes" id="UP000000305"/>
    </source>
</evidence>
<dbReference type="InParanoid" id="E9HG08"/>
<dbReference type="PANTHER" id="PTHR31840">
    <property type="entry name" value="COILED-COIL DOMAIN-CONTAINING PROTEIN 97"/>
    <property type="match status" value="1"/>
</dbReference>
<feature type="compositionally biased region" description="Basic and acidic residues" evidence="1">
    <location>
        <begin position="227"/>
        <end position="247"/>
    </location>
</feature>
<reference evidence="3 4" key="1">
    <citation type="journal article" date="2011" name="Science">
        <title>The ecoresponsive genome of Daphnia pulex.</title>
        <authorList>
            <person name="Colbourne J.K."/>
            <person name="Pfrender M.E."/>
            <person name="Gilbert D."/>
            <person name="Thomas W.K."/>
            <person name="Tucker A."/>
            <person name="Oakley T.H."/>
            <person name="Tokishita S."/>
            <person name="Aerts A."/>
            <person name="Arnold G.J."/>
            <person name="Basu M.K."/>
            <person name="Bauer D.J."/>
            <person name="Caceres C.E."/>
            <person name="Carmel L."/>
            <person name="Casola C."/>
            <person name="Choi J.H."/>
            <person name="Detter J.C."/>
            <person name="Dong Q."/>
            <person name="Dusheyko S."/>
            <person name="Eads B.D."/>
            <person name="Frohlich T."/>
            <person name="Geiler-Samerotte K.A."/>
            <person name="Gerlach D."/>
            <person name="Hatcher P."/>
            <person name="Jogdeo S."/>
            <person name="Krijgsveld J."/>
            <person name="Kriventseva E.V."/>
            <person name="Kultz D."/>
            <person name="Laforsch C."/>
            <person name="Lindquist E."/>
            <person name="Lopez J."/>
            <person name="Manak J.R."/>
            <person name="Muller J."/>
            <person name="Pangilinan J."/>
            <person name="Patwardhan R.P."/>
            <person name="Pitluck S."/>
            <person name="Pritham E.J."/>
            <person name="Rechtsteiner A."/>
            <person name="Rho M."/>
            <person name="Rogozin I.B."/>
            <person name="Sakarya O."/>
            <person name="Salamov A."/>
            <person name="Schaack S."/>
            <person name="Shapiro H."/>
            <person name="Shiga Y."/>
            <person name="Skalitzky C."/>
            <person name="Smith Z."/>
            <person name="Souvorov A."/>
            <person name="Sung W."/>
            <person name="Tang Z."/>
            <person name="Tsuchiya D."/>
            <person name="Tu H."/>
            <person name="Vos H."/>
            <person name="Wang M."/>
            <person name="Wolf Y.I."/>
            <person name="Yamagata H."/>
            <person name="Yamada T."/>
            <person name="Ye Y."/>
            <person name="Shaw J.R."/>
            <person name="Andrews J."/>
            <person name="Crease T.J."/>
            <person name="Tang H."/>
            <person name="Lucas S.M."/>
            <person name="Robertson H.M."/>
            <person name="Bork P."/>
            <person name="Koonin E.V."/>
            <person name="Zdobnov E.M."/>
            <person name="Grigoriev I.V."/>
            <person name="Lynch M."/>
            <person name="Boore J.L."/>
        </authorList>
    </citation>
    <scope>NUCLEOTIDE SEQUENCE [LARGE SCALE GENOMIC DNA]</scope>
</reference>